<dbReference type="InterPro" id="IPR011010">
    <property type="entry name" value="DNA_brk_join_enz"/>
</dbReference>
<dbReference type="RefSeq" id="WP_167360739.1">
    <property type="nucleotide sequence ID" value="NZ_CBCSKY010000075.1"/>
</dbReference>
<dbReference type="PANTHER" id="PTHR30349:SF41">
    <property type="entry name" value="INTEGRASE_RECOMBINASE PROTEIN MJ0367-RELATED"/>
    <property type="match status" value="1"/>
</dbReference>
<evidence type="ECO:0000256" key="2">
    <source>
        <dbReference type="ARBA" id="ARBA00023125"/>
    </source>
</evidence>
<gene>
    <name evidence="5" type="ORF">SAMN05216192_12813</name>
</gene>
<proteinExistence type="inferred from homology"/>
<dbReference type="Gene3D" id="1.10.443.10">
    <property type="entry name" value="Intergrase catalytic core"/>
    <property type="match status" value="1"/>
</dbReference>
<reference evidence="6" key="1">
    <citation type="submission" date="2016-10" db="EMBL/GenBank/DDBJ databases">
        <authorList>
            <person name="Varghese N."/>
            <person name="Submissions S."/>
        </authorList>
    </citation>
    <scope>NUCLEOTIDE SEQUENCE [LARGE SCALE GENOMIC DNA]</scope>
    <source>
        <strain evidence="6">CGMCC 1.11012</strain>
    </source>
</reference>
<evidence type="ECO:0000256" key="3">
    <source>
        <dbReference type="ARBA" id="ARBA00023172"/>
    </source>
</evidence>
<evidence type="ECO:0000313" key="5">
    <source>
        <dbReference type="EMBL" id="SDJ96568.1"/>
    </source>
</evidence>
<dbReference type="EMBL" id="FNDX01000028">
    <property type="protein sequence ID" value="SDJ96568.1"/>
    <property type="molecule type" value="Genomic_DNA"/>
</dbReference>
<dbReference type="PANTHER" id="PTHR30349">
    <property type="entry name" value="PHAGE INTEGRASE-RELATED"/>
    <property type="match status" value="1"/>
</dbReference>
<keyword evidence="6" id="KW-1185">Reference proteome</keyword>
<dbReference type="Pfam" id="PF00589">
    <property type="entry name" value="Phage_integrase"/>
    <property type="match status" value="1"/>
</dbReference>
<accession>A0A1G8Y169</accession>
<keyword evidence="3" id="KW-0233">DNA recombination</keyword>
<dbReference type="STRING" id="1174501.SAMN05216192_12813"/>
<dbReference type="GO" id="GO:0003677">
    <property type="term" value="F:DNA binding"/>
    <property type="evidence" value="ECO:0007669"/>
    <property type="project" value="UniProtKB-KW"/>
</dbReference>
<dbReference type="AlphaFoldDB" id="A0A1G8Y169"/>
<keyword evidence="2" id="KW-0238">DNA-binding</keyword>
<protein>
    <submittedName>
        <fullName evidence="5">Integrase/recombinase XerD</fullName>
    </submittedName>
</protein>
<evidence type="ECO:0000259" key="4">
    <source>
        <dbReference type="PROSITE" id="PS51898"/>
    </source>
</evidence>
<dbReference type="GO" id="GO:0006310">
    <property type="term" value="P:DNA recombination"/>
    <property type="evidence" value="ECO:0007669"/>
    <property type="project" value="UniProtKB-KW"/>
</dbReference>
<feature type="domain" description="Tyr recombinase" evidence="4">
    <location>
        <begin position="159"/>
        <end position="353"/>
    </location>
</feature>
<comment type="similarity">
    <text evidence="1">Belongs to the 'phage' integrase family.</text>
</comment>
<name>A0A1G8Y169_9BACL</name>
<dbReference type="GO" id="GO:0015074">
    <property type="term" value="P:DNA integration"/>
    <property type="evidence" value="ECO:0007669"/>
    <property type="project" value="InterPro"/>
</dbReference>
<dbReference type="PROSITE" id="PS51898">
    <property type="entry name" value="TYR_RECOMBINASE"/>
    <property type="match status" value="1"/>
</dbReference>
<sequence>MPIFDDTIANDIAFEESLIQLADQYGPDTFKRMLQRLSPQNHAEAKKMKESVLLDVAVLHYYESDAFQSLAKTSQQAYRYEMDLFLRYCERLKGANPNIKEISSAVFLNDYLAPVQKLNTRSKKAAFLRSFLGEVFAHFFKQDIRKLKRTLSMEMDQNREPRAFTKEQLDELLCLVRLGREAHRNFTILWTFLGSGIRLSELLHLQIGDIVVSRQEILVRGKGKRGYKQPSKITKSSLEILSTYVNFRYHGLKDAQDYLERYIFSDDRGKSPLHESTVQKMFASLIDQATSIPESDKKPYQLSVHSLRHSFALYLLESGVNLYTIKELMRHSWLSSTEVYLKLFDSMLVKAIDQHPLAQLKASDLF</sequence>
<dbReference type="InterPro" id="IPR013762">
    <property type="entry name" value="Integrase-like_cat_sf"/>
</dbReference>
<dbReference type="SUPFAM" id="SSF56349">
    <property type="entry name" value="DNA breaking-rejoining enzymes"/>
    <property type="match status" value="1"/>
</dbReference>
<dbReference type="InterPro" id="IPR050090">
    <property type="entry name" value="Tyrosine_recombinase_XerCD"/>
</dbReference>
<dbReference type="Proteomes" id="UP000199050">
    <property type="component" value="Unassembled WGS sequence"/>
</dbReference>
<dbReference type="InterPro" id="IPR002104">
    <property type="entry name" value="Integrase_catalytic"/>
</dbReference>
<evidence type="ECO:0000256" key="1">
    <source>
        <dbReference type="ARBA" id="ARBA00008857"/>
    </source>
</evidence>
<evidence type="ECO:0000313" key="6">
    <source>
        <dbReference type="Proteomes" id="UP000199050"/>
    </source>
</evidence>
<organism evidence="5 6">
    <name type="scientific">Paenibacillus typhae</name>
    <dbReference type="NCBI Taxonomy" id="1174501"/>
    <lineage>
        <taxon>Bacteria</taxon>
        <taxon>Bacillati</taxon>
        <taxon>Bacillota</taxon>
        <taxon>Bacilli</taxon>
        <taxon>Bacillales</taxon>
        <taxon>Paenibacillaceae</taxon>
        <taxon>Paenibacillus</taxon>
    </lineage>
</organism>